<dbReference type="Proteomes" id="UP001500013">
    <property type="component" value="Unassembled WGS sequence"/>
</dbReference>
<proteinExistence type="predicted"/>
<keyword evidence="3" id="KW-1185">Reference proteome</keyword>
<organism evidence="2 3">
    <name type="scientific">Terrabacter lapilli</name>
    <dbReference type="NCBI Taxonomy" id="436231"/>
    <lineage>
        <taxon>Bacteria</taxon>
        <taxon>Bacillati</taxon>
        <taxon>Actinomycetota</taxon>
        <taxon>Actinomycetes</taxon>
        <taxon>Micrococcales</taxon>
        <taxon>Intrasporangiaceae</taxon>
        <taxon>Terrabacter</taxon>
    </lineage>
</organism>
<dbReference type="EMBL" id="BAAAPU010000007">
    <property type="protein sequence ID" value="GAA1983972.1"/>
    <property type="molecule type" value="Genomic_DNA"/>
</dbReference>
<reference evidence="2 3" key="1">
    <citation type="journal article" date="2019" name="Int. J. Syst. Evol. Microbiol.">
        <title>The Global Catalogue of Microorganisms (GCM) 10K type strain sequencing project: providing services to taxonomists for standard genome sequencing and annotation.</title>
        <authorList>
            <consortium name="The Broad Institute Genomics Platform"/>
            <consortium name="The Broad Institute Genome Sequencing Center for Infectious Disease"/>
            <person name="Wu L."/>
            <person name="Ma J."/>
        </authorList>
    </citation>
    <scope>NUCLEOTIDE SEQUENCE [LARGE SCALE GENOMIC DNA]</scope>
    <source>
        <strain evidence="2 3">JCM 15628</strain>
    </source>
</reference>
<feature type="region of interest" description="Disordered" evidence="1">
    <location>
        <begin position="18"/>
        <end position="46"/>
    </location>
</feature>
<sequence length="46" mass="4942">MTVLDALFVHSDKDAAAAPASFKSEVEAPPWSDATRGSPLRRTERG</sequence>
<protein>
    <submittedName>
        <fullName evidence="2">Uncharacterized protein</fullName>
    </submittedName>
</protein>
<accession>A0ABN2SC24</accession>
<name>A0ABN2SC24_9MICO</name>
<gene>
    <name evidence="2" type="ORF">GCM10009817_26750</name>
</gene>
<evidence type="ECO:0000313" key="3">
    <source>
        <dbReference type="Proteomes" id="UP001500013"/>
    </source>
</evidence>
<comment type="caution">
    <text evidence="2">The sequence shown here is derived from an EMBL/GenBank/DDBJ whole genome shotgun (WGS) entry which is preliminary data.</text>
</comment>
<evidence type="ECO:0000313" key="2">
    <source>
        <dbReference type="EMBL" id="GAA1983972.1"/>
    </source>
</evidence>
<evidence type="ECO:0000256" key="1">
    <source>
        <dbReference type="SAM" id="MobiDB-lite"/>
    </source>
</evidence>